<dbReference type="Gene3D" id="3.40.50.720">
    <property type="entry name" value="NAD(P)-binding Rossmann-like Domain"/>
    <property type="match status" value="2"/>
</dbReference>
<name>A0A1K1RUC3_9PSEU</name>
<dbReference type="SMART" id="SM00823">
    <property type="entry name" value="PKS_PP"/>
    <property type="match status" value="2"/>
</dbReference>
<evidence type="ECO:0000256" key="3">
    <source>
        <dbReference type="ARBA" id="ARBA00022450"/>
    </source>
</evidence>
<dbReference type="InterPro" id="IPR057326">
    <property type="entry name" value="KR_dom"/>
</dbReference>
<dbReference type="STRING" id="546364.SAMN04489730_3934"/>
<dbReference type="Gene3D" id="3.30.70.3290">
    <property type="match status" value="2"/>
</dbReference>
<dbReference type="InterPro" id="IPR011032">
    <property type="entry name" value="GroES-like_sf"/>
</dbReference>
<dbReference type="Gene3D" id="3.10.129.110">
    <property type="entry name" value="Polyketide synthase dehydratase"/>
    <property type="match status" value="1"/>
</dbReference>
<dbReference type="Proteomes" id="UP000182740">
    <property type="component" value="Unassembled WGS sequence"/>
</dbReference>
<dbReference type="GO" id="GO:0004315">
    <property type="term" value="F:3-oxoacyl-[acyl-carrier-protein] synthase activity"/>
    <property type="evidence" value="ECO:0007669"/>
    <property type="project" value="InterPro"/>
</dbReference>
<dbReference type="PANTHER" id="PTHR43775:SF51">
    <property type="entry name" value="INACTIVE PHENOLPHTHIOCEROL SYNTHESIS POLYKETIDE SYNTHASE TYPE I PKS1-RELATED"/>
    <property type="match status" value="1"/>
</dbReference>
<evidence type="ECO:0000256" key="6">
    <source>
        <dbReference type="ARBA" id="ARBA00022737"/>
    </source>
</evidence>
<keyword evidence="7" id="KW-0045">Antibiotic biosynthesis</keyword>
<evidence type="ECO:0000259" key="12">
    <source>
        <dbReference type="PROSITE" id="PS52004"/>
    </source>
</evidence>
<dbReference type="SUPFAM" id="SSF52151">
    <property type="entry name" value="FabD/lysophospholipase-like"/>
    <property type="match status" value="2"/>
</dbReference>
<dbReference type="SMART" id="SM00822">
    <property type="entry name" value="PKS_KR"/>
    <property type="match status" value="2"/>
</dbReference>
<dbReference type="InterPro" id="IPR020807">
    <property type="entry name" value="PKS_DH"/>
</dbReference>
<dbReference type="InterPro" id="IPR049900">
    <property type="entry name" value="PKS_mFAS_DH"/>
</dbReference>
<feature type="region of interest" description="C-terminal hotdog fold" evidence="10">
    <location>
        <begin position="2419"/>
        <end position="2557"/>
    </location>
</feature>
<dbReference type="InterPro" id="IPR036736">
    <property type="entry name" value="ACP-like_sf"/>
</dbReference>
<dbReference type="GO" id="GO:0031177">
    <property type="term" value="F:phosphopantetheine binding"/>
    <property type="evidence" value="ECO:0007669"/>
    <property type="project" value="InterPro"/>
</dbReference>
<dbReference type="SMART" id="SM01294">
    <property type="entry name" value="PKS_PP_betabranch"/>
    <property type="match status" value="2"/>
</dbReference>
<dbReference type="InterPro" id="IPR014030">
    <property type="entry name" value="Ketoacyl_synth_N"/>
</dbReference>
<evidence type="ECO:0000313" key="14">
    <source>
        <dbReference type="EMBL" id="SFW75420.1"/>
    </source>
</evidence>
<keyword evidence="8" id="KW-0511">Multifunctional enzyme</keyword>
<dbReference type="SMART" id="SM00827">
    <property type="entry name" value="PKS_AT"/>
    <property type="match status" value="2"/>
</dbReference>
<evidence type="ECO:0000256" key="9">
    <source>
        <dbReference type="ARBA" id="ARBA00023315"/>
    </source>
</evidence>
<organism evidence="14 15">
    <name type="scientific">Amycolatopsis australiensis</name>
    <dbReference type="NCBI Taxonomy" id="546364"/>
    <lineage>
        <taxon>Bacteria</taxon>
        <taxon>Bacillati</taxon>
        <taxon>Actinomycetota</taxon>
        <taxon>Actinomycetes</taxon>
        <taxon>Pseudonocardiales</taxon>
        <taxon>Pseudonocardiaceae</taxon>
        <taxon>Amycolatopsis</taxon>
    </lineage>
</organism>
<evidence type="ECO:0000256" key="7">
    <source>
        <dbReference type="ARBA" id="ARBA00023194"/>
    </source>
</evidence>
<feature type="active site" description="Proton acceptor; for dehydratase activity" evidence="10">
    <location>
        <position position="2314"/>
    </location>
</feature>
<dbReference type="PROSITE" id="PS00606">
    <property type="entry name" value="KS3_1"/>
    <property type="match status" value="2"/>
</dbReference>
<dbReference type="InterPro" id="IPR020841">
    <property type="entry name" value="PKS_Beta-ketoAc_synthase_dom"/>
</dbReference>
<dbReference type="GO" id="GO:0004312">
    <property type="term" value="F:fatty acid synthase activity"/>
    <property type="evidence" value="ECO:0007669"/>
    <property type="project" value="TreeGrafter"/>
</dbReference>
<dbReference type="InterPro" id="IPR016036">
    <property type="entry name" value="Malonyl_transacylase_ACP-bd"/>
</dbReference>
<dbReference type="InterPro" id="IPR049551">
    <property type="entry name" value="PKS_DH_C"/>
</dbReference>
<protein>
    <submittedName>
        <fullName evidence="14">Acyl transferase domain-containing protein</fullName>
    </submittedName>
</protein>
<dbReference type="PROSITE" id="PS50075">
    <property type="entry name" value="CARRIER"/>
    <property type="match status" value="2"/>
</dbReference>
<dbReference type="Pfam" id="PF00698">
    <property type="entry name" value="Acyl_transf_1"/>
    <property type="match status" value="2"/>
</dbReference>
<dbReference type="InterPro" id="IPR055123">
    <property type="entry name" value="SpnB-like_Rossmann"/>
</dbReference>
<dbReference type="Pfam" id="PF00550">
    <property type="entry name" value="PP-binding"/>
    <property type="match status" value="2"/>
</dbReference>
<dbReference type="InterPro" id="IPR006162">
    <property type="entry name" value="Ppantetheine_attach_site"/>
</dbReference>
<dbReference type="InterPro" id="IPR018201">
    <property type="entry name" value="Ketoacyl_synth_AS"/>
</dbReference>
<feature type="region of interest" description="N-terminal hotdog fold" evidence="10">
    <location>
        <begin position="2282"/>
        <end position="2407"/>
    </location>
</feature>
<dbReference type="Pfam" id="PF08990">
    <property type="entry name" value="Docking"/>
    <property type="match status" value="1"/>
</dbReference>
<accession>A0A1K1RUC3</accession>
<keyword evidence="6" id="KW-0677">Repeat</keyword>
<dbReference type="SMART" id="SM00826">
    <property type="entry name" value="PKS_DH"/>
    <property type="match status" value="1"/>
</dbReference>
<dbReference type="GO" id="GO:0016491">
    <property type="term" value="F:oxidoreductase activity"/>
    <property type="evidence" value="ECO:0007669"/>
    <property type="project" value="InterPro"/>
</dbReference>
<dbReference type="InterPro" id="IPR032821">
    <property type="entry name" value="PKS_assoc"/>
</dbReference>
<evidence type="ECO:0000256" key="8">
    <source>
        <dbReference type="ARBA" id="ARBA00023268"/>
    </source>
</evidence>
<dbReference type="Gene3D" id="3.40.50.11460">
    <property type="match status" value="1"/>
</dbReference>
<dbReference type="InterPro" id="IPR001227">
    <property type="entry name" value="Ac_transferase_dom_sf"/>
</dbReference>
<keyword evidence="3" id="KW-0596">Phosphopantetheine</keyword>
<feature type="domain" description="Ketosynthase family 3 (KS3)" evidence="12">
    <location>
        <begin position="32"/>
        <end position="458"/>
    </location>
</feature>
<feature type="domain" description="PKS/mFAS DH" evidence="13">
    <location>
        <begin position="2282"/>
        <end position="2557"/>
    </location>
</feature>
<dbReference type="PROSITE" id="PS52019">
    <property type="entry name" value="PKS_MFAS_DH"/>
    <property type="match status" value="1"/>
</dbReference>
<dbReference type="CDD" id="cd05195">
    <property type="entry name" value="enoyl_red"/>
    <property type="match status" value="1"/>
</dbReference>
<dbReference type="FunFam" id="3.40.47.10:FF:000019">
    <property type="entry name" value="Polyketide synthase type I"/>
    <property type="match status" value="2"/>
</dbReference>
<evidence type="ECO:0000256" key="4">
    <source>
        <dbReference type="ARBA" id="ARBA00022553"/>
    </source>
</evidence>
<dbReference type="Pfam" id="PF08659">
    <property type="entry name" value="KR"/>
    <property type="match status" value="2"/>
</dbReference>
<feature type="domain" description="Carrier" evidence="11">
    <location>
        <begin position="1311"/>
        <end position="1386"/>
    </location>
</feature>
<comment type="cofactor">
    <cofactor evidence="1">
        <name>pantetheine 4'-phosphate</name>
        <dbReference type="ChEBI" id="CHEBI:47942"/>
    </cofactor>
</comment>
<dbReference type="InterPro" id="IPR013968">
    <property type="entry name" value="PKS_KR"/>
</dbReference>
<dbReference type="InterPro" id="IPR050091">
    <property type="entry name" value="PKS_NRPS_Biosynth_Enz"/>
</dbReference>
<dbReference type="InterPro" id="IPR016039">
    <property type="entry name" value="Thiolase-like"/>
</dbReference>
<dbReference type="CDD" id="cd08956">
    <property type="entry name" value="KR_3_FAS_SDR_x"/>
    <property type="match status" value="2"/>
</dbReference>
<feature type="domain" description="Ketosynthase family 3 (KS3)" evidence="12">
    <location>
        <begin position="1398"/>
        <end position="1822"/>
    </location>
</feature>
<dbReference type="FunFam" id="3.40.50.720:FF:000209">
    <property type="entry name" value="Polyketide synthase Pks12"/>
    <property type="match status" value="1"/>
</dbReference>
<dbReference type="InterPro" id="IPR049552">
    <property type="entry name" value="PKS_DH_N"/>
</dbReference>
<keyword evidence="5 14" id="KW-0808">Transferase</keyword>
<evidence type="ECO:0000259" key="13">
    <source>
        <dbReference type="PROSITE" id="PS52019"/>
    </source>
</evidence>
<dbReference type="InterPro" id="IPR042104">
    <property type="entry name" value="PKS_dehydratase_sf"/>
</dbReference>
<comment type="pathway">
    <text evidence="2">Antibiotic biosynthesis.</text>
</comment>
<dbReference type="OrthoDB" id="9778690at2"/>
<dbReference type="PROSITE" id="PS00012">
    <property type="entry name" value="PHOSPHOPANTETHEINE"/>
    <property type="match status" value="2"/>
</dbReference>
<keyword evidence="9" id="KW-0012">Acyltransferase</keyword>
<dbReference type="SUPFAM" id="SSF51735">
    <property type="entry name" value="NAD(P)-binding Rossmann-fold domains"/>
    <property type="match status" value="5"/>
</dbReference>
<dbReference type="SMART" id="SM00829">
    <property type="entry name" value="PKS_ER"/>
    <property type="match status" value="1"/>
</dbReference>
<keyword evidence="15" id="KW-1185">Reference proteome</keyword>
<dbReference type="InterPro" id="IPR009081">
    <property type="entry name" value="PP-bd_ACP"/>
</dbReference>
<dbReference type="GO" id="GO:0008270">
    <property type="term" value="F:zinc ion binding"/>
    <property type="evidence" value="ECO:0007669"/>
    <property type="project" value="InterPro"/>
</dbReference>
<dbReference type="Gene3D" id="3.90.180.10">
    <property type="entry name" value="Medium-chain alcohol dehydrogenases, catalytic domain"/>
    <property type="match status" value="1"/>
</dbReference>
<dbReference type="Pfam" id="PF22953">
    <property type="entry name" value="SpnB_Rossmann"/>
    <property type="match status" value="2"/>
</dbReference>
<dbReference type="FunFam" id="3.90.180.10:FF:000032">
    <property type="entry name" value="Probable polyketide synthase pks1"/>
    <property type="match status" value="1"/>
</dbReference>
<dbReference type="Pfam" id="PF02801">
    <property type="entry name" value="Ketoacyl-synt_C"/>
    <property type="match status" value="2"/>
</dbReference>
<dbReference type="FunFam" id="1.10.1200.10:FF:000007">
    <property type="entry name" value="Probable polyketide synthase pks17"/>
    <property type="match status" value="2"/>
</dbReference>
<dbReference type="PROSITE" id="PS01162">
    <property type="entry name" value="QOR_ZETA_CRYSTAL"/>
    <property type="match status" value="1"/>
</dbReference>
<dbReference type="Pfam" id="PF21089">
    <property type="entry name" value="PKS_DH_N"/>
    <property type="match status" value="1"/>
</dbReference>
<dbReference type="InterPro" id="IPR014043">
    <property type="entry name" value="Acyl_transferase_dom"/>
</dbReference>
<dbReference type="SUPFAM" id="SSF47336">
    <property type="entry name" value="ACP-like"/>
    <property type="match status" value="2"/>
</dbReference>
<dbReference type="InterPro" id="IPR013154">
    <property type="entry name" value="ADH-like_N"/>
</dbReference>
<evidence type="ECO:0000256" key="1">
    <source>
        <dbReference type="ARBA" id="ARBA00001957"/>
    </source>
</evidence>
<feature type="domain" description="Carrier" evidence="11">
    <location>
        <begin position="3323"/>
        <end position="3400"/>
    </location>
</feature>
<evidence type="ECO:0000256" key="5">
    <source>
        <dbReference type="ARBA" id="ARBA00022679"/>
    </source>
</evidence>
<dbReference type="Gene3D" id="3.40.47.10">
    <property type="match status" value="2"/>
</dbReference>
<evidence type="ECO:0000256" key="10">
    <source>
        <dbReference type="PROSITE-ProRule" id="PRU01363"/>
    </source>
</evidence>
<dbReference type="InterPro" id="IPR016035">
    <property type="entry name" value="Acyl_Trfase/lysoPLipase"/>
</dbReference>
<dbReference type="GO" id="GO:0006633">
    <property type="term" value="P:fatty acid biosynthetic process"/>
    <property type="evidence" value="ECO:0007669"/>
    <property type="project" value="InterPro"/>
</dbReference>
<dbReference type="Gene3D" id="1.10.1200.10">
    <property type="entry name" value="ACP-like"/>
    <property type="match status" value="2"/>
</dbReference>
<dbReference type="InterPro" id="IPR036291">
    <property type="entry name" value="NAD(P)-bd_dom_sf"/>
</dbReference>
<sequence>MSDDKLREYLKKVTADLYRTRERLRDAEDREHEPIAVVGMSCRYPGGVRSPEDLWDLVAAGRDAISGFPVNRGWDLDALYDPDPDRAGKCYTRQGGFLHDADQFDPGFFGISPREAQTIDPQQRLLLETAWEAFERGGLDPASLRGSRTGVFAGVMYNDYATRLTGLPASLEGYVGNGSAASIASGRVAYTFGLEGPAITVDTACSSSLVALHWATQALRRGECSLALAGGVAVMSTPVTFIGFSRQRGLSPDGRCRSYADSADGTGWGEGAGFLLLERLSDAQRHGHPVLAVVRGSAVNSDGASSGLTAPNGPSQQRVIRAALADAGLSASDVDVVEGHGTGTTLGDPIEVQALLATYGRDRAGRPPLWLGSAKSNLGHTQAAAGVGGVIKMVMALRHERLPRTLHADVPTSKVDWDAGEVRLLQEAVAWPAGDRPRRAGVSSFGVSGTNAHTILEQAPAAEPVAEAPARPGPVPAVLSAKSAEALRAQATRLLSRVDGQRPADLAFSLATTRAAFEHRAVVLAETAEELRAGLTELAEGRAPAGETRPGKTAYVFAGQGAQQPGMGRQLSAAFPVFAAAFDEICAGFAAAGLPGLRELIDDGEALGRTEVTQPALFAVEVALHRLLVSWGLTPDFVVGHSIGELAAAHVAGVFDLPDACRLVAARARLMQSASGAGAMVSLRATEEAVRPLLGDGVSVAAVNGPEAVVVSGDAGAVEAIAAQFAESKRLRVSHAFHSPHMDPVLAGFRAVAETVSYAPPKIPVVSNVTGEPADVGSAEYWTRHIRAAVRFHDGLRWLAAHRVTRFVTPGPGGDTAAMAAECVPDALVVPVLRRGRPEARTFTEAVGRLHVAGFSPDWTAVFAGRGARAVDLPTYAFQRERHWLDGQRAAEPAGALYRVERVPVTGAGPARDAVGWHELDPAADVPPVVHFRCEASGDVLTAAHGLAAEALAALQAWLADDRYARAKLVFVLRDALPGAAVRGLVRSAQAEHPGRFVLADVAADADLATALSAVLATGEPEAAYAGGEVTVPRLAEPPEAEPGPGFGPDGTVLITGGAGSLGGALARHLVRAHGVRSLVLAGRRGPDSPGAPELQAELAAEGAEVRLAACDVTDREALAGLLGTIESLTAVVHAAGVLDDGVVAALTPDRLAAVLRPKLDAAWHLHELTAGLGLTAFVLFSSAAGVLGGAGQGNYAAANTFLDALAAHRRAHGLPGVSLAWGPWTPDGGMTGQLTGADVARMRHGGVRPLAARDALRLFDRAIAGSDAVVVPIDFAVDALDATRPLLGGLTGKREPRSGFAGVPPADRPAAALDLVRGQVAAVLGHASTAAVRPDRPFADLGFDSLTAVELRNALGRETGLTLPSTLVFDHPTPRALAEHLLGAAGPGPAENAAHDGDPIAIVAMSCRFPGGVSSPEQLWQLLADGRDVISPFPADRGWDLDTLYHPDPGHPGTCYTREGGFLDDVAGFDPEFFEVSPREAVAMDPQQRLLLETAWEAFERAGIDPVTLRGSRTGVFAGTNGQDYSSVLRDAPDDVAGHLGTGNAASVLSGRVSYTFGLEGPAVTVDTACSSSLVALHLAAQALRGGECSLALAGGVTVMSTPAGFVEFSRQRGLAEDGRCKAFAEAADGTGWSEGAGILLLERLSDARRHGRRVLAVLRGSAVNQDGASNGLTAPNGPAQQRVIRAALADAGLAPSEVDAVEAHGTGTRLGDPIEAQALLATYGQDRDRPLWLGAIKANLGHTQAAAGVAGVIKMVLALEHGTLPRTLHAGVPSARVDWTAGNVRLLAEAVAWPAGGRPRRAAVSAFGFSGTNAHAVLEEAPEHVLPESGADTPDTALWPLSGRSEAALAAQAAALLPVAEAGHGRHAVGAALAARTAFDHRAVVLAPDRDTALRNLRLLAEGGEGPGVVRGRVAGEGRSAFLFTGQGAQRPGMGLALREEFGVFAETFDAACALFDRELDVPLRRVIAEGGADLDRTCFTQPALFAVEVALFRLLESWGLAPDFVMGHSIGELAAAHVAGVLSLEDACTLVAARGRLMQALPAAGAMVALRATEAEVRPLLTASAGIAAVNGPASVVVSGAAEDVLGIAAHFEKQGRDTKRLRTSHAFHSPLMDPMLAGFGEVAAGLSYRDPVLGVVSNRTGRPATAAELRSPEHWVRHVRDAVRFADGVGWLASRGVTRFVELGPDAVLAAMVPDCVDGEVFVTATQRRTRPDVETVLTAVADAHVHGLSPDWSALVPAGQERPQLPTYPFQRRRFWPGTAAGRAGDVATAGLAASPHPFLGATAELAGAAGVLGTGRISLRTHPWLADHGIGGSVLFPGTAFVELAVDAGDRAGCTRIEELTLGAPLVLPAAGAVRLQVLTGAPDESGACPLTIHSRPEDAPADSAWTLHASGVLTAGVPARGEDFPEWPPPGAEPLETAGLYEELAGSGFGYGPVFRCLRQAWRAGEDVYAEVELPEDAAADGGAFGLHPALLDAVLHAAAFLPFPPAAHGRLPFSWRGVSLHAEGARGLRVRLTRTGEESLAMAVADSAGRAVATVDSLALREFSPEQLAGGPVRDALYRLSWPVHAEGPAGVPSWVLAPEAALDALTEVPDVVVVPFATRPVREAAHDALALVRTWLADDRFAAAKLALHTCGAVETEEGAGPVDPALAAVWGLVRSAQSEHPGRFVLVDSDGAGDLAETVATALATGENQIAVRGGAPRVARLTRESEALAVPAGNWRVDIADRGTLDGLTVVPCPGFAGPVAPGAVRIAVRAAGVNFRDVLNTLGMYPGPPTAPGLEGAGVVTAVGDGVTRFAAGDRVMGMFGGAFGPVAEVDERLLCPLPAGMTFAQGASVPVVFLTALYALTDLAGLRPGERVLVHAAAGGVGMAAVQIARQLGAEVYGTASTGKWATLRASGLPDDHIASSRTLDFEREFLAATGGDGVDVVLDSLAGDFVDASLRLLPRGGRFLEMGKTDVRDPQHVAAGHPGVAYQAFDLVEAGYDRIRELFDRLLAWFEAGVLTPLPVTAWDVRRAPAAFRHVSQAKHVGKVVLTVPAPLDPGGTVLVTGGTGGLGRVLARHLAAGGVRHLLLASRRGPAADGVDRLRAELAELGAQASVVACDAADRDALARLLADVPRQHPLTAVVHAAGVLDDGLVGSLTPDRLDTVLRPKVTAAVNLAELTRELDLSAFVLFSSAAGVLGAPGQAGYAAANAFLDALARQRRSAGLPALALAWGPWRPDGGMTAGLAEADVRRMARSGIPPLPAEQGLALFDAAVGSPDAVLVPMLVDARAWGPSDVPEQLRGLVRPGFRRRTADTGQGEAGLRERLAGMSGDDRRQALLDLVCAQAGAVLGHGGAVDPARVFKELGFDSLTAVELRNRLGAASGVRLPATLIFDYPTPAALAGFLGEELFPASGSEEDIRGVLASIPLARVREAGLLDALLKLAGRAPAPEPVPESGDDELGELEVDDLVRLALGAEEG</sequence>
<dbReference type="InterPro" id="IPR014031">
    <property type="entry name" value="Ketoacyl_synth_C"/>
</dbReference>
<gene>
    <name evidence="14" type="ORF">SAMN04489730_3934</name>
</gene>
<dbReference type="CDD" id="cd00833">
    <property type="entry name" value="PKS"/>
    <property type="match status" value="2"/>
</dbReference>
<feature type="active site" description="Proton donor; for dehydratase activity" evidence="10">
    <location>
        <position position="2480"/>
    </location>
</feature>
<dbReference type="Pfam" id="PF00109">
    <property type="entry name" value="ketoacyl-synt"/>
    <property type="match status" value="2"/>
</dbReference>
<keyword evidence="4" id="KW-0597">Phosphoprotein</keyword>
<reference evidence="15" key="1">
    <citation type="submission" date="2016-11" db="EMBL/GenBank/DDBJ databases">
        <authorList>
            <person name="Varghese N."/>
            <person name="Submissions S."/>
        </authorList>
    </citation>
    <scope>NUCLEOTIDE SEQUENCE [LARGE SCALE GENOMIC DNA]</scope>
    <source>
        <strain evidence="15">DSM 44671</strain>
    </source>
</reference>
<dbReference type="InterPro" id="IPR002364">
    <property type="entry name" value="Quin_OxRdtase/zeta-crystal_CS"/>
</dbReference>
<evidence type="ECO:0000259" key="11">
    <source>
        <dbReference type="PROSITE" id="PS50075"/>
    </source>
</evidence>
<dbReference type="Gene3D" id="3.40.366.10">
    <property type="entry name" value="Malonyl-Coenzyme A Acyl Carrier Protein, domain 2"/>
    <property type="match status" value="2"/>
</dbReference>
<dbReference type="PROSITE" id="PS52004">
    <property type="entry name" value="KS3_2"/>
    <property type="match status" value="2"/>
</dbReference>
<dbReference type="Pfam" id="PF16197">
    <property type="entry name" value="KAsynt_C_assoc"/>
    <property type="match status" value="2"/>
</dbReference>
<dbReference type="Pfam" id="PF14765">
    <property type="entry name" value="PS-DH"/>
    <property type="match status" value="1"/>
</dbReference>
<dbReference type="SMART" id="SM00825">
    <property type="entry name" value="PKS_KS"/>
    <property type="match status" value="2"/>
</dbReference>
<dbReference type="PANTHER" id="PTHR43775">
    <property type="entry name" value="FATTY ACID SYNTHASE"/>
    <property type="match status" value="1"/>
</dbReference>
<dbReference type="SUPFAM" id="SSF55048">
    <property type="entry name" value="Probable ACP-binding domain of malonyl-CoA ACP transacylase"/>
    <property type="match status" value="2"/>
</dbReference>
<evidence type="ECO:0000313" key="15">
    <source>
        <dbReference type="Proteomes" id="UP000182740"/>
    </source>
</evidence>
<dbReference type="InterPro" id="IPR015083">
    <property type="entry name" value="NorB/c/GfsB-D-like_docking"/>
</dbReference>
<dbReference type="SUPFAM" id="SSF50129">
    <property type="entry name" value="GroES-like"/>
    <property type="match status" value="1"/>
</dbReference>
<proteinExistence type="predicted"/>
<dbReference type="SUPFAM" id="SSF53901">
    <property type="entry name" value="Thiolase-like"/>
    <property type="match status" value="2"/>
</dbReference>
<evidence type="ECO:0000256" key="2">
    <source>
        <dbReference type="ARBA" id="ARBA00004792"/>
    </source>
</evidence>
<dbReference type="InterPro" id="IPR020843">
    <property type="entry name" value="ER"/>
</dbReference>
<dbReference type="GO" id="GO:0033068">
    <property type="term" value="P:macrolide biosynthetic process"/>
    <property type="evidence" value="ECO:0007669"/>
    <property type="project" value="UniProtKB-ARBA"/>
</dbReference>
<dbReference type="EMBL" id="FPJG01000006">
    <property type="protein sequence ID" value="SFW75420.1"/>
    <property type="molecule type" value="Genomic_DNA"/>
</dbReference>
<dbReference type="Pfam" id="PF08240">
    <property type="entry name" value="ADH_N"/>
    <property type="match status" value="1"/>
</dbReference>
<dbReference type="Pfam" id="PF13602">
    <property type="entry name" value="ADH_zinc_N_2"/>
    <property type="match status" value="1"/>
</dbReference>
<dbReference type="InterPro" id="IPR020806">
    <property type="entry name" value="PKS_PP-bd"/>
</dbReference>